<dbReference type="PANTHER" id="PTHR43346">
    <property type="entry name" value="LIGAND BINDING DOMAIN PROTEIN, PUTATIVE (AFU_ORTHOLOGUE AFUA_6G14370)-RELATED"/>
    <property type="match status" value="1"/>
</dbReference>
<dbReference type="PANTHER" id="PTHR43346:SF1">
    <property type="entry name" value="QUERCETIN 2,3-DIOXYGENASE-RELATED"/>
    <property type="match status" value="1"/>
</dbReference>
<dbReference type="EMBL" id="CP034235">
    <property type="protein sequence ID" value="QGQ94503.1"/>
    <property type="molecule type" value="Genomic_DNA"/>
</dbReference>
<protein>
    <submittedName>
        <fullName evidence="2">Cupin domain-containing protein</fullName>
    </submittedName>
</protein>
<gene>
    <name evidence="2" type="ORF">EHS13_06080</name>
</gene>
<proteinExistence type="predicted"/>
<sequence>MNTTIETKVYEGDQLEWSPIPAHPYLYHKEICTAADADNMGIQMSSVLWEKIGVGGCVLPHYHDVAEIIHITQGKVKLLCNGVWKSYQAGDSFLVPQGTVHSVVNDDIAPTYQISMFIPTNLETPTNRFFETILVPAQERYISESKSSV</sequence>
<organism evidence="2 3">
    <name type="scientific">Paenibacillus psychroresistens</name>
    <dbReference type="NCBI Taxonomy" id="1778678"/>
    <lineage>
        <taxon>Bacteria</taxon>
        <taxon>Bacillati</taxon>
        <taxon>Bacillota</taxon>
        <taxon>Bacilli</taxon>
        <taxon>Bacillales</taxon>
        <taxon>Paenibacillaceae</taxon>
        <taxon>Paenibacillus</taxon>
    </lineage>
</organism>
<dbReference type="KEGG" id="ppsc:EHS13_06080"/>
<reference evidence="3" key="1">
    <citation type="submission" date="2018-11" db="EMBL/GenBank/DDBJ databases">
        <title>Complete genome sequence of Paenibacillus sp. ML311-T8.</title>
        <authorList>
            <person name="Nam Y.-D."/>
            <person name="Kang J."/>
            <person name="Chung W.-H."/>
            <person name="Park Y.S."/>
        </authorList>
    </citation>
    <scope>NUCLEOTIDE SEQUENCE [LARGE SCALE GENOMIC DNA]</scope>
    <source>
        <strain evidence="3">ML311-T8</strain>
    </source>
</reference>
<dbReference type="InterPro" id="IPR052538">
    <property type="entry name" value="Flavonoid_dioxygenase-like"/>
</dbReference>
<dbReference type="RefSeq" id="WP_155699510.1">
    <property type="nucleotide sequence ID" value="NZ_CP034235.1"/>
</dbReference>
<dbReference type="InterPro" id="IPR011051">
    <property type="entry name" value="RmlC_Cupin_sf"/>
</dbReference>
<dbReference type="InterPro" id="IPR013096">
    <property type="entry name" value="Cupin_2"/>
</dbReference>
<dbReference type="InterPro" id="IPR014710">
    <property type="entry name" value="RmlC-like_jellyroll"/>
</dbReference>
<name>A0A6B8RG52_9BACL</name>
<dbReference type="Proteomes" id="UP000426246">
    <property type="component" value="Chromosome"/>
</dbReference>
<evidence type="ECO:0000259" key="1">
    <source>
        <dbReference type="Pfam" id="PF07883"/>
    </source>
</evidence>
<feature type="domain" description="Cupin type-2" evidence="1">
    <location>
        <begin position="51"/>
        <end position="107"/>
    </location>
</feature>
<evidence type="ECO:0000313" key="3">
    <source>
        <dbReference type="Proteomes" id="UP000426246"/>
    </source>
</evidence>
<dbReference type="Gene3D" id="2.60.120.10">
    <property type="entry name" value="Jelly Rolls"/>
    <property type="match status" value="1"/>
</dbReference>
<keyword evidence="3" id="KW-1185">Reference proteome</keyword>
<dbReference type="SUPFAM" id="SSF51182">
    <property type="entry name" value="RmlC-like cupins"/>
    <property type="match status" value="1"/>
</dbReference>
<dbReference type="AlphaFoldDB" id="A0A6B8RG52"/>
<evidence type="ECO:0000313" key="2">
    <source>
        <dbReference type="EMBL" id="QGQ94503.1"/>
    </source>
</evidence>
<accession>A0A6B8RG52</accession>
<dbReference type="Pfam" id="PF07883">
    <property type="entry name" value="Cupin_2"/>
    <property type="match status" value="1"/>
</dbReference>
<dbReference type="OrthoDB" id="9811153at2"/>